<feature type="non-terminal residue" evidence="1">
    <location>
        <position position="1"/>
    </location>
</feature>
<organism evidence="1 2">
    <name type="scientific">Candidatus Blautia merdigallinarum</name>
    <dbReference type="NCBI Taxonomy" id="2838495"/>
    <lineage>
        <taxon>Bacteria</taxon>
        <taxon>Bacillati</taxon>
        <taxon>Bacillota</taxon>
        <taxon>Clostridia</taxon>
        <taxon>Lachnospirales</taxon>
        <taxon>Lachnospiraceae</taxon>
        <taxon>Blautia</taxon>
    </lineage>
</organism>
<evidence type="ECO:0000313" key="2">
    <source>
        <dbReference type="Proteomes" id="UP000823893"/>
    </source>
</evidence>
<gene>
    <name evidence="1" type="ORF">H9935_07580</name>
</gene>
<dbReference type="Proteomes" id="UP000823893">
    <property type="component" value="Unassembled WGS sequence"/>
</dbReference>
<reference evidence="1" key="1">
    <citation type="journal article" date="2021" name="PeerJ">
        <title>Extensive microbial diversity within the chicken gut microbiome revealed by metagenomics and culture.</title>
        <authorList>
            <person name="Gilroy R."/>
            <person name="Ravi A."/>
            <person name="Getino M."/>
            <person name="Pursley I."/>
            <person name="Horton D.L."/>
            <person name="Alikhan N.F."/>
            <person name="Baker D."/>
            <person name="Gharbi K."/>
            <person name="Hall N."/>
            <person name="Watson M."/>
            <person name="Adriaenssens E.M."/>
            <person name="Foster-Nyarko E."/>
            <person name="Jarju S."/>
            <person name="Secka A."/>
            <person name="Antonio M."/>
            <person name="Oren A."/>
            <person name="Chaudhuri R.R."/>
            <person name="La Ragione R."/>
            <person name="Hildebrand F."/>
            <person name="Pallen M.J."/>
        </authorList>
    </citation>
    <scope>NUCLEOTIDE SEQUENCE</scope>
    <source>
        <strain evidence="1">ChiSxjej6B18-287</strain>
    </source>
</reference>
<dbReference type="EMBL" id="DWWV01000098">
    <property type="protein sequence ID" value="HJC10664.1"/>
    <property type="molecule type" value="Genomic_DNA"/>
</dbReference>
<dbReference type="AlphaFoldDB" id="A0A9D2SKL4"/>
<accession>A0A9D2SKL4</accession>
<evidence type="ECO:0000313" key="1">
    <source>
        <dbReference type="EMBL" id="HJC10664.1"/>
    </source>
</evidence>
<name>A0A9D2SKL4_9FIRM</name>
<comment type="caution">
    <text evidence="1">The sequence shown here is derived from an EMBL/GenBank/DDBJ whole genome shotgun (WGS) entry which is preliminary data.</text>
</comment>
<reference evidence="1" key="2">
    <citation type="submission" date="2021-04" db="EMBL/GenBank/DDBJ databases">
        <authorList>
            <person name="Gilroy R."/>
        </authorList>
    </citation>
    <scope>NUCLEOTIDE SEQUENCE</scope>
    <source>
        <strain evidence="1">ChiSxjej6B18-287</strain>
    </source>
</reference>
<proteinExistence type="predicted"/>
<protein>
    <submittedName>
        <fullName evidence="1">Uncharacterized protein</fullName>
    </submittedName>
</protein>
<sequence>QALNYPGIEIEYLKTDLAPKTAPLAKGFPHFLFLYYNNLYYICQVAENPHIIWYMTKKGTLVSTGKEVPYDCTSFRN</sequence>